<evidence type="ECO:0000256" key="10">
    <source>
        <dbReference type="ARBA" id="ARBA00023180"/>
    </source>
</evidence>
<feature type="domain" description="Cadherin" evidence="16">
    <location>
        <begin position="453"/>
        <end position="555"/>
    </location>
</feature>
<dbReference type="PANTHER" id="PTHR24028">
    <property type="entry name" value="CADHERIN-87A"/>
    <property type="match status" value="1"/>
</dbReference>
<dbReference type="GO" id="GO:0007163">
    <property type="term" value="P:establishment or maintenance of cell polarity"/>
    <property type="evidence" value="ECO:0007669"/>
    <property type="project" value="UniProtKB-ARBA"/>
</dbReference>
<feature type="domain" description="Cadherin" evidence="16">
    <location>
        <begin position="873"/>
        <end position="975"/>
    </location>
</feature>
<dbReference type="Proteomes" id="UP000014500">
    <property type="component" value="Unassembled WGS sequence"/>
</dbReference>
<feature type="region of interest" description="Disordered" evidence="14">
    <location>
        <begin position="2122"/>
        <end position="2145"/>
    </location>
</feature>
<evidence type="ECO:0000256" key="4">
    <source>
        <dbReference type="ARBA" id="ARBA00022737"/>
    </source>
</evidence>
<feature type="domain" description="Cadherin" evidence="16">
    <location>
        <begin position="768"/>
        <end position="872"/>
    </location>
</feature>
<evidence type="ECO:0000256" key="2">
    <source>
        <dbReference type="ARBA" id="ARBA00022536"/>
    </source>
</evidence>
<evidence type="ECO:0000256" key="13">
    <source>
        <dbReference type="RuleBase" id="RU004357"/>
    </source>
</evidence>
<feature type="domain" description="Cadherin" evidence="16">
    <location>
        <begin position="1498"/>
        <end position="1602"/>
    </location>
</feature>
<dbReference type="EnsemblMetazoa" id="SMAR002539-RA">
    <property type="protein sequence ID" value="SMAR002539-PA"/>
    <property type="gene ID" value="SMAR002539"/>
</dbReference>
<feature type="domain" description="Cadherin" evidence="16">
    <location>
        <begin position="1292"/>
        <end position="1397"/>
    </location>
</feature>
<dbReference type="FunFam" id="2.60.40.60:FF:000039">
    <property type="entry name" value="FAT atypical cadherin 3"/>
    <property type="match status" value="1"/>
</dbReference>
<protein>
    <recommendedName>
        <fullName evidence="16">Cadherin domain-containing protein</fullName>
    </recommendedName>
</protein>
<dbReference type="InterPro" id="IPR020894">
    <property type="entry name" value="Cadherin_CS"/>
</dbReference>
<dbReference type="Gene3D" id="2.60.40.60">
    <property type="entry name" value="Cadherins"/>
    <property type="match status" value="19"/>
</dbReference>
<organism evidence="17 18">
    <name type="scientific">Strigamia maritima</name>
    <name type="common">European centipede</name>
    <name type="synonym">Geophilus maritimus</name>
    <dbReference type="NCBI Taxonomy" id="126957"/>
    <lineage>
        <taxon>Eukaryota</taxon>
        <taxon>Metazoa</taxon>
        <taxon>Ecdysozoa</taxon>
        <taxon>Arthropoda</taxon>
        <taxon>Myriapoda</taxon>
        <taxon>Chilopoda</taxon>
        <taxon>Pleurostigmophora</taxon>
        <taxon>Geophilomorpha</taxon>
        <taxon>Linotaeniidae</taxon>
        <taxon>Strigamia</taxon>
    </lineage>
</organism>
<dbReference type="InterPro" id="IPR015919">
    <property type="entry name" value="Cadherin-like_sf"/>
</dbReference>
<dbReference type="FunFam" id="2.60.40.60:FF:000020">
    <property type="entry name" value="Dachsous cadherin-related 1b"/>
    <property type="match status" value="8"/>
</dbReference>
<dbReference type="GO" id="GO:0048731">
    <property type="term" value="P:system development"/>
    <property type="evidence" value="ECO:0007669"/>
    <property type="project" value="UniProtKB-ARBA"/>
</dbReference>
<dbReference type="InterPro" id="IPR027397">
    <property type="entry name" value="Catenin-bd_sf"/>
</dbReference>
<feature type="transmembrane region" description="Helical" evidence="15">
    <location>
        <begin position="2035"/>
        <end position="2060"/>
    </location>
</feature>
<keyword evidence="2" id="KW-0245">EGF-like domain</keyword>
<feature type="domain" description="Cadherin" evidence="16">
    <location>
        <begin position="556"/>
        <end position="663"/>
    </location>
</feature>
<dbReference type="OMA" id="IVICVCM"/>
<dbReference type="FunFam" id="2.60.40.60:FF:000353">
    <property type="entry name" value="Dachsous, isoform B"/>
    <property type="match status" value="1"/>
</dbReference>
<reference evidence="18" key="1">
    <citation type="submission" date="2011-05" db="EMBL/GenBank/DDBJ databases">
        <authorList>
            <person name="Richards S.R."/>
            <person name="Qu J."/>
            <person name="Jiang H."/>
            <person name="Jhangiani S.N."/>
            <person name="Agravi P."/>
            <person name="Goodspeed R."/>
            <person name="Gross S."/>
            <person name="Mandapat C."/>
            <person name="Jackson L."/>
            <person name="Mathew T."/>
            <person name="Pu L."/>
            <person name="Thornton R."/>
            <person name="Saada N."/>
            <person name="Wilczek-Boney K.B."/>
            <person name="Lee S."/>
            <person name="Kovar C."/>
            <person name="Wu Y."/>
            <person name="Scherer S.E."/>
            <person name="Worley K.C."/>
            <person name="Muzny D.M."/>
            <person name="Gibbs R."/>
        </authorList>
    </citation>
    <scope>NUCLEOTIDE SEQUENCE</scope>
    <source>
        <strain evidence="18">Brora</strain>
    </source>
</reference>
<keyword evidence="9" id="KW-1015">Disulfide bond</keyword>
<dbReference type="PROSITE" id="PS50268">
    <property type="entry name" value="CADHERIN_2"/>
    <property type="match status" value="19"/>
</dbReference>
<dbReference type="GO" id="GO:0005886">
    <property type="term" value="C:plasma membrane"/>
    <property type="evidence" value="ECO:0007669"/>
    <property type="project" value="UniProtKB-SubCell"/>
</dbReference>
<keyword evidence="6 12" id="KW-0130">Cell adhesion</keyword>
<evidence type="ECO:0000313" key="18">
    <source>
        <dbReference type="Proteomes" id="UP000014500"/>
    </source>
</evidence>
<dbReference type="CDD" id="cd11304">
    <property type="entry name" value="Cadherin_repeat"/>
    <property type="match status" value="19"/>
</dbReference>
<sequence>MWDLTFGLDKLMKNRGVNISINDVNDNAPEFASHIVRISVSENSSPNTLLYTAHASDPDSGENGTIIYELIHNPENSFIIDPLTGRTTLRTKLDYEKSNEYSVIVGASDRGREPLRSNMTLKIQVQDVNDNAPIFAKPVYDVNVIESEAVNAQLVQVKASDADSGNNARLTYKLETSEHAGVFGVFPNNGWVYLKRSLDREQRDAYRLVIVARDNGSPVMSATCTVELKVGDVNDNDPQFPKESYVFAVEENADTGSRVGRIRAGDKDAANNGAVRYGLGLNATYFKINHMTGEIVTTSKLDREWKAVHDFVATATDGGTPPRNAQVRVQVKVNDVNDNPPIFIDPYDDIITVREEGAPGTEFVRVSASDPDAGFNGTVSYFLDKANGEDSWDVFDIDSETGVMSTKLVLDQELKQMYRVTIIAKDGGTPPLESRKELKIEVVDSNDNRPIFSASSFDFHVPENTSAGERIGSVAAHDTDDGRITYNIANGNLYDTFEINKTSGTLFLAHEVDYEKTSHFVLQIRAVDASTSNLRESLINLTLTIDDVNDNAPVFEKDPILLKLAEDVLEGSVVWNFSAVDADGGVNGLVSYAILHQSPEKAFRVDETTGALTVVKTLDYELHPEYMLVMAATDRADDPNRRLSTSATARIILVDVNDNAPYFTSRSRIDVMEDEPIGYPIVHLIALDRDSGDNGKITYGIASGNEAGYFALDPLTGLLTLAKRIDREVSTRYVLNVTATDNGVPALSTHQLIDVFIEDLDDNPPRFERSVYLTNISEDASVGSLVVKLKAIDPDSGTNVNLTYFIPSGIADEKFVIDPITGEMRTNAKMDREDKSSYTVTVYVRDGSLPTQYDTATVLVDLIDINDNYPEFHDSCYPLSVPENSELSVIHNVVAMDRDAGLNGDVSYTITKGNVGNKFSIDPQTGQLASAPLDREVVSIYRLTITARDRGNPPQYGSCNVTIHVEDQNDNDPRFLQNRYETRIPEDAAINTTVLVVKASDADEGVNARITYSLSNETQWLFKIDSETGVITTSGVFDREKKASYSFEVRATDGGKYDARSEKTLVVVTITDVNDNKPLFQKYPMNVEVPSNMPPGSLVLTVVANDKDLGKNSEIIYSFVGDHRNKFRIDPDTGQVVVVGSLAADSGKFYHIEVLAQDKGNPPLSSTGVIEIRVGDNTGASVLKFQNSTYRVRLLENAPLGQEVVRVVAVRNDGKQSGIMYSFGNGNEDDTFDIDPTTGVISVKDSRRLDYEMTQRLKLIVVAHADTLLPMYGYATVRIDLIDQNDNPPRFTQDRYVSSVWEGQNKGTFVMQVSASDEDSGSYGSIVYHIVDGNHDNAFVIEPPFSGIVKTNIVLDREIRDVYRITIIATDEGGPHLTGTCTLRINIIDVNDNQPTFPPHNEVNVTEGADVGSLVTTITANDVDTNPALTYSFAQDGNPDQMFSIDRYSGKITLSQLLDHEAKSQYRLTVEASDTTHVARTTLIVNVVDENDNPPVFSQQSYQVTLSEMTEPGYAVITVNATDNDTGENARIMYSMGIAPVDGFYINENTGEIFTNKTISFDPTQPTIQLVITARDHGRPSLAAVVAVRIQVTDLNNVEPKFLQQIYTTRIVENTPRGTTVVRVKAADFEQTQQSHRLVYYIITSGNEERKFEINSNTGDIILVNQLDREMRALYTLHVTARDRNYPSHNATAEVLIYVEDINDNSPVFNQSDYVINVSEKVRIGQQLVKVYALDPDDGDNAKVKYDITSGNIQGMFELKRDTGVVVVRKPLDYEKVREYKLVVRAVDNHPDKPLTGIATVHVNVEDENDNAPEFPVFQYLEFVEENVPIGSPVFTARAYDSDKGMYGKVNYSITDGDGKHKFLVEPHTGLVTTNYVFDFETRNRYHFIIKARDAGGKFATARVQVDVESKDEFAPEFTLGSYQYTVPSSAQANYMVGRVQATDKDKGPDGRVVYTLREPHPNFRVNRTTGLITVKGPLKKPQQQLREGPNILLVTASSGRPNSLTSTAEVLIVVDYYKNGTELGAANEEASTGLAGWALGLVVALTILAASLFTVIVFLRLRSRRCGKPALAHEFESSFDTIDIRPPPTTSNVSSRFPPHYNDLHHYDTADANCCGNLTSGVSDQSHSASSGRGSAEEGDDGDDEEIRMINEQPLIQQKLRERLGMPDSGIQHDDEDNSSDISVRNTQEYLARLGIDTTRKVPQSMESMHMFDDEGGGEGDITNLIYAKLNEVGADDMKFANESMTGSLSSIVHSEEELTGSYNWDYLLDWGPRYQPLAHVFAEIARLKDDTVAHNNHHHHHHRKNNIKSVPPPLLTAVAPRSIAPVALNRTSQMASLCSLPRSPISHDSSLTSLALSPSFSPSLSPLATRSPSISPLVTPIGGNSSSDNSTSRHSQSQSQRSSLLTTGAFWD</sequence>
<evidence type="ECO:0000256" key="7">
    <source>
        <dbReference type="ARBA" id="ARBA00022989"/>
    </source>
</evidence>
<feature type="domain" description="Cadherin" evidence="16">
    <location>
        <begin position="1081"/>
        <end position="1185"/>
    </location>
</feature>
<dbReference type="SMART" id="SM00112">
    <property type="entry name" value="CA"/>
    <property type="match status" value="19"/>
</dbReference>
<proteinExistence type="predicted"/>
<dbReference type="FunFam" id="2.60.40.60:FF:000002">
    <property type="entry name" value="Protocadherin alpha 2"/>
    <property type="match status" value="1"/>
</dbReference>
<feature type="domain" description="Cadherin" evidence="16">
    <location>
        <begin position="1186"/>
        <end position="1291"/>
    </location>
</feature>
<dbReference type="PRINTS" id="PR00205">
    <property type="entry name" value="CADHERIN"/>
</dbReference>
<dbReference type="GO" id="GO:0001736">
    <property type="term" value="P:establishment of planar polarity"/>
    <property type="evidence" value="ECO:0007669"/>
    <property type="project" value="UniProtKB-ARBA"/>
</dbReference>
<feature type="domain" description="Cadherin" evidence="16">
    <location>
        <begin position="136"/>
        <end position="240"/>
    </location>
</feature>
<dbReference type="PhylomeDB" id="T1ING2"/>
<dbReference type="FunFam" id="2.60.40.60:FF:000081">
    <property type="entry name" value="protocadherin Fat 4"/>
    <property type="match status" value="1"/>
</dbReference>
<dbReference type="InterPro" id="IPR000233">
    <property type="entry name" value="Cadherin_Y-type_LIR"/>
</dbReference>
<evidence type="ECO:0000256" key="9">
    <source>
        <dbReference type="ARBA" id="ARBA00023157"/>
    </source>
</evidence>
<dbReference type="PROSITE" id="PS00232">
    <property type="entry name" value="CADHERIN_1"/>
    <property type="match status" value="13"/>
</dbReference>
<feature type="domain" description="Cadherin" evidence="16">
    <location>
        <begin position="1824"/>
        <end position="1918"/>
    </location>
</feature>
<keyword evidence="5 11" id="KW-0106">Calcium</keyword>
<keyword evidence="10" id="KW-0325">Glycoprotein</keyword>
<reference evidence="17" key="2">
    <citation type="submission" date="2015-02" db="UniProtKB">
        <authorList>
            <consortium name="EnsemblMetazoa"/>
        </authorList>
    </citation>
    <scope>IDENTIFICATION</scope>
</reference>
<dbReference type="InterPro" id="IPR050174">
    <property type="entry name" value="Protocadherin/Cadherin-CA"/>
</dbReference>
<evidence type="ECO:0000259" key="16">
    <source>
        <dbReference type="PROSITE" id="PS50268"/>
    </source>
</evidence>
<feature type="compositionally biased region" description="Low complexity" evidence="14">
    <location>
        <begin position="2386"/>
        <end position="2414"/>
    </location>
</feature>
<dbReference type="InterPro" id="IPR002126">
    <property type="entry name" value="Cadherin-like_dom"/>
</dbReference>
<dbReference type="Pfam" id="PF00028">
    <property type="entry name" value="Cadherin"/>
    <property type="match status" value="19"/>
</dbReference>
<keyword evidence="8 15" id="KW-0472">Membrane</keyword>
<feature type="domain" description="Cadherin" evidence="16">
    <location>
        <begin position="241"/>
        <end position="343"/>
    </location>
</feature>
<evidence type="ECO:0000256" key="15">
    <source>
        <dbReference type="SAM" id="Phobius"/>
    </source>
</evidence>
<evidence type="ECO:0000313" key="17">
    <source>
        <dbReference type="EnsemblMetazoa" id="SMAR002539-PA"/>
    </source>
</evidence>
<dbReference type="FunFam" id="2.60.40.60:FF:000106">
    <property type="entry name" value="FAT atypical cadherin 4"/>
    <property type="match status" value="1"/>
</dbReference>
<name>T1ING2_STRMM</name>
<comment type="subcellular location">
    <subcellularLocation>
        <location evidence="12">Cell membrane</location>
        <topology evidence="12">Single-pass type I membrane protein</topology>
    </subcellularLocation>
    <subcellularLocation>
        <location evidence="1">Membrane</location>
        <topology evidence="1">Single-pass membrane protein</topology>
    </subcellularLocation>
</comment>
<feature type="domain" description="Cadherin" evidence="16">
    <location>
        <begin position="663"/>
        <end position="767"/>
    </location>
</feature>
<keyword evidence="18" id="KW-1185">Reference proteome</keyword>
<keyword evidence="4" id="KW-0677">Repeat</keyword>
<feature type="domain" description="Cadherin" evidence="16">
    <location>
        <begin position="1710"/>
        <end position="1815"/>
    </location>
</feature>
<feature type="domain" description="Cadherin" evidence="16">
    <location>
        <begin position="976"/>
        <end position="1080"/>
    </location>
</feature>
<feature type="domain" description="Cadherin" evidence="16">
    <location>
        <begin position="345"/>
        <end position="452"/>
    </location>
</feature>
<evidence type="ECO:0000256" key="12">
    <source>
        <dbReference type="RuleBase" id="RU003318"/>
    </source>
</evidence>
<dbReference type="STRING" id="126957.T1ING2"/>
<dbReference type="PANTHER" id="PTHR24028:SF328">
    <property type="entry name" value="CADHERIN-3"/>
    <property type="match status" value="1"/>
</dbReference>
<evidence type="ECO:0000256" key="14">
    <source>
        <dbReference type="SAM" id="MobiDB-lite"/>
    </source>
</evidence>
<dbReference type="GO" id="GO:0007156">
    <property type="term" value="P:homophilic cell adhesion via plasma membrane adhesion molecules"/>
    <property type="evidence" value="ECO:0007669"/>
    <property type="project" value="InterPro"/>
</dbReference>
<dbReference type="HOGENOM" id="CLU_000265_0_0_1"/>
<feature type="domain" description="Cadherin" evidence="16">
    <location>
        <begin position="1603"/>
        <end position="1709"/>
    </location>
</feature>
<feature type="region of interest" description="Disordered" evidence="14">
    <location>
        <begin position="2367"/>
        <end position="2414"/>
    </location>
</feature>
<evidence type="ECO:0000256" key="6">
    <source>
        <dbReference type="ARBA" id="ARBA00022889"/>
    </source>
</evidence>
<feature type="domain" description="Cadherin" evidence="16">
    <location>
        <begin position="1919"/>
        <end position="2015"/>
    </location>
</feature>
<dbReference type="Pfam" id="PF01049">
    <property type="entry name" value="CADH_Y-type_LIR"/>
    <property type="match status" value="1"/>
</dbReference>
<dbReference type="GO" id="GO:0009887">
    <property type="term" value="P:animal organ morphogenesis"/>
    <property type="evidence" value="ECO:0007669"/>
    <property type="project" value="UniProtKB-ARBA"/>
</dbReference>
<dbReference type="SUPFAM" id="SSF49313">
    <property type="entry name" value="Cadherin-like"/>
    <property type="match status" value="19"/>
</dbReference>
<dbReference type="FunFam" id="2.60.40.60:FF:000140">
    <property type="entry name" value="Dachsous cadherin-related 1"/>
    <property type="match status" value="1"/>
</dbReference>
<dbReference type="FunFam" id="2.60.40.60:FF:000226">
    <property type="entry name" value="Dachsous, isoform B"/>
    <property type="match status" value="1"/>
</dbReference>
<evidence type="ECO:0000256" key="8">
    <source>
        <dbReference type="ARBA" id="ARBA00023136"/>
    </source>
</evidence>
<feature type="domain" description="Cadherin" evidence="16">
    <location>
        <begin position="1397"/>
        <end position="1497"/>
    </location>
</feature>
<dbReference type="eggNOG" id="KOG3594">
    <property type="taxonomic scope" value="Eukaryota"/>
</dbReference>
<keyword evidence="3 12" id="KW-0812">Transmembrane</keyword>
<evidence type="ECO:0000256" key="11">
    <source>
        <dbReference type="PROSITE-ProRule" id="PRU00043"/>
    </source>
</evidence>
<dbReference type="Gene3D" id="4.10.900.10">
    <property type="entry name" value="TCF3-CBD (Catenin binding domain)"/>
    <property type="match status" value="1"/>
</dbReference>
<dbReference type="FunFam" id="2.60.40.60:FF:000080">
    <property type="entry name" value="FAT atypical cadherin 1"/>
    <property type="match status" value="2"/>
</dbReference>
<dbReference type="EMBL" id="JH431166">
    <property type="status" value="NOT_ANNOTATED_CDS"/>
    <property type="molecule type" value="Genomic_DNA"/>
</dbReference>
<evidence type="ECO:0000256" key="5">
    <source>
        <dbReference type="ARBA" id="ARBA00022837"/>
    </source>
</evidence>
<dbReference type="FunFam" id="2.60.40.60:FF:000035">
    <property type="entry name" value="Protocadherin Fat 3"/>
    <property type="match status" value="1"/>
</dbReference>
<accession>T1ING2</accession>
<keyword evidence="7 15" id="KW-1133">Transmembrane helix</keyword>
<evidence type="ECO:0000256" key="1">
    <source>
        <dbReference type="ARBA" id="ARBA00004167"/>
    </source>
</evidence>
<dbReference type="GO" id="GO:0005509">
    <property type="term" value="F:calcium ion binding"/>
    <property type="evidence" value="ECO:0007669"/>
    <property type="project" value="UniProtKB-UniRule"/>
</dbReference>
<feature type="domain" description="Cadherin" evidence="16">
    <location>
        <begin position="32"/>
        <end position="135"/>
    </location>
</feature>
<comment type="function">
    <text evidence="13">Cadherins are calcium-dependent cell adhesion proteins.</text>
</comment>
<evidence type="ECO:0000256" key="3">
    <source>
        <dbReference type="ARBA" id="ARBA00022692"/>
    </source>
</evidence>
<dbReference type="GO" id="GO:0048589">
    <property type="term" value="P:developmental growth"/>
    <property type="evidence" value="ECO:0007669"/>
    <property type="project" value="UniProtKB-ARBA"/>
</dbReference>